<gene>
    <name evidence="2" type="ORF">Tco_1082465</name>
</gene>
<organism evidence="2 3">
    <name type="scientific">Tanacetum coccineum</name>
    <dbReference type="NCBI Taxonomy" id="301880"/>
    <lineage>
        <taxon>Eukaryota</taxon>
        <taxon>Viridiplantae</taxon>
        <taxon>Streptophyta</taxon>
        <taxon>Embryophyta</taxon>
        <taxon>Tracheophyta</taxon>
        <taxon>Spermatophyta</taxon>
        <taxon>Magnoliopsida</taxon>
        <taxon>eudicotyledons</taxon>
        <taxon>Gunneridae</taxon>
        <taxon>Pentapetalae</taxon>
        <taxon>asterids</taxon>
        <taxon>campanulids</taxon>
        <taxon>Asterales</taxon>
        <taxon>Asteraceae</taxon>
        <taxon>Asteroideae</taxon>
        <taxon>Anthemideae</taxon>
        <taxon>Anthemidinae</taxon>
        <taxon>Tanacetum</taxon>
    </lineage>
</organism>
<reference evidence="2" key="1">
    <citation type="journal article" date="2022" name="Int. J. Mol. Sci.">
        <title>Draft Genome of Tanacetum Coccineum: Genomic Comparison of Closely Related Tanacetum-Family Plants.</title>
        <authorList>
            <person name="Yamashiro T."/>
            <person name="Shiraishi A."/>
            <person name="Nakayama K."/>
            <person name="Satake H."/>
        </authorList>
    </citation>
    <scope>NUCLEOTIDE SEQUENCE</scope>
</reference>
<feature type="compositionally biased region" description="Acidic residues" evidence="1">
    <location>
        <begin position="22"/>
        <end position="39"/>
    </location>
</feature>
<feature type="non-terminal residue" evidence="2">
    <location>
        <position position="1"/>
    </location>
</feature>
<dbReference type="Proteomes" id="UP001151760">
    <property type="component" value="Unassembled WGS sequence"/>
</dbReference>
<evidence type="ECO:0000256" key="1">
    <source>
        <dbReference type="SAM" id="MobiDB-lite"/>
    </source>
</evidence>
<name>A0ABQ5I0T9_9ASTR</name>
<reference evidence="2" key="2">
    <citation type="submission" date="2022-01" db="EMBL/GenBank/DDBJ databases">
        <authorList>
            <person name="Yamashiro T."/>
            <person name="Shiraishi A."/>
            <person name="Satake H."/>
            <person name="Nakayama K."/>
        </authorList>
    </citation>
    <scope>NUCLEOTIDE SEQUENCE</scope>
</reference>
<feature type="region of interest" description="Disordered" evidence="1">
    <location>
        <begin position="1"/>
        <end position="42"/>
    </location>
</feature>
<keyword evidence="3" id="KW-1185">Reference proteome</keyword>
<dbReference type="EMBL" id="BQNB010020220">
    <property type="protein sequence ID" value="GJT93620.1"/>
    <property type="molecule type" value="Genomic_DNA"/>
</dbReference>
<evidence type="ECO:0000313" key="3">
    <source>
        <dbReference type="Proteomes" id="UP001151760"/>
    </source>
</evidence>
<protein>
    <submittedName>
        <fullName evidence="2">Uncharacterized protein</fullName>
    </submittedName>
</protein>
<feature type="region of interest" description="Disordered" evidence="1">
    <location>
        <begin position="225"/>
        <end position="247"/>
    </location>
</feature>
<accession>A0ABQ5I0T9</accession>
<proteinExistence type="predicted"/>
<evidence type="ECO:0000313" key="2">
    <source>
        <dbReference type="EMBL" id="GJT93620.1"/>
    </source>
</evidence>
<comment type="caution">
    <text evidence="2">The sequence shown here is derived from an EMBL/GenBank/DDBJ whole genome shotgun (WGS) entry which is preliminary data.</text>
</comment>
<sequence length="247" mass="27812">AQLVDTGIESYPEEAPSKAEESGDELGDEDIEEKVEDESQGLRYGATRRSALESTEEIAPSTYDVGQSSRSVLEHEEAERVFSFRQTTFISWVDPEDGRVYTNIPTYVPLAAPIQTPLSPRWSLGSLPVSPSSSVVPSPIASPVATPAATISVDEDQFIKVGVQLELHKSILHDHTQRLDALLRTLFEGYDRDLRELYTRSGGVRDEIFSQRENNDLRRQLAEERRERLEQTDRVAMMEKRQEFGGE</sequence>